<evidence type="ECO:0000259" key="10">
    <source>
        <dbReference type="PROSITE" id="PS51123"/>
    </source>
</evidence>
<dbReference type="OrthoDB" id="5292153at2"/>
<evidence type="ECO:0000256" key="1">
    <source>
        <dbReference type="ARBA" id="ARBA00004162"/>
    </source>
</evidence>
<evidence type="ECO:0000256" key="9">
    <source>
        <dbReference type="SAM" id="Phobius"/>
    </source>
</evidence>
<dbReference type="InterPro" id="IPR036737">
    <property type="entry name" value="OmpA-like_sf"/>
</dbReference>
<dbReference type="PANTHER" id="PTHR30329:SF21">
    <property type="entry name" value="LIPOPROTEIN YIAD-RELATED"/>
    <property type="match status" value="1"/>
</dbReference>
<evidence type="ECO:0000256" key="6">
    <source>
        <dbReference type="ARBA" id="ARBA00023136"/>
    </source>
</evidence>
<keyword evidence="4 9" id="KW-0812">Transmembrane</keyword>
<dbReference type="SUPFAM" id="SSF103088">
    <property type="entry name" value="OmpA-like"/>
    <property type="match status" value="1"/>
</dbReference>
<dbReference type="Proteomes" id="UP000251135">
    <property type="component" value="Unassembled WGS sequence"/>
</dbReference>
<keyword evidence="11" id="KW-0282">Flagellum</keyword>
<evidence type="ECO:0000256" key="2">
    <source>
        <dbReference type="ARBA" id="ARBA00008914"/>
    </source>
</evidence>
<dbReference type="EMBL" id="MUXE01000011">
    <property type="protein sequence ID" value="PUE64054.1"/>
    <property type="molecule type" value="Genomic_DNA"/>
</dbReference>
<name>A0A363CYD7_9BACT</name>
<dbReference type="InterPro" id="IPR006665">
    <property type="entry name" value="OmpA-like"/>
</dbReference>
<keyword evidence="12" id="KW-1185">Reference proteome</keyword>
<feature type="domain" description="OmpA-like" evidence="10">
    <location>
        <begin position="120"/>
        <end position="245"/>
    </location>
</feature>
<keyword evidence="11" id="KW-0966">Cell projection</keyword>
<reference evidence="11 12" key="1">
    <citation type="submission" date="2017-02" db="EMBL/GenBank/DDBJ databases">
        <title>Arcobacter caeni sp. nov, a new Arcobacter species isolated from reclaimed water.</title>
        <authorList>
            <person name="Figueras M.J."/>
            <person name="Perez-Cataluna A."/>
            <person name="Salas-Masso N."/>
        </authorList>
    </citation>
    <scope>NUCLEOTIDE SEQUENCE [LARGE SCALE GENOMIC DNA]</scope>
    <source>
        <strain evidence="11 12">RW17-10</strain>
    </source>
</reference>
<dbReference type="InterPro" id="IPR025713">
    <property type="entry name" value="MotB-like_N_dom"/>
</dbReference>
<evidence type="ECO:0000256" key="7">
    <source>
        <dbReference type="PROSITE-ProRule" id="PRU00473"/>
    </source>
</evidence>
<feature type="compositionally biased region" description="Basic and acidic residues" evidence="8">
    <location>
        <begin position="77"/>
        <end position="96"/>
    </location>
</feature>
<keyword evidence="11" id="KW-0969">Cilium</keyword>
<evidence type="ECO:0000256" key="8">
    <source>
        <dbReference type="SAM" id="MobiDB-lite"/>
    </source>
</evidence>
<feature type="compositionally biased region" description="Basic and acidic residues" evidence="8">
    <location>
        <begin position="239"/>
        <end position="248"/>
    </location>
</feature>
<evidence type="ECO:0000256" key="4">
    <source>
        <dbReference type="ARBA" id="ARBA00022692"/>
    </source>
</evidence>
<evidence type="ECO:0000256" key="3">
    <source>
        <dbReference type="ARBA" id="ARBA00022475"/>
    </source>
</evidence>
<dbReference type="Gene3D" id="3.30.1330.60">
    <property type="entry name" value="OmpA-like domain"/>
    <property type="match status" value="1"/>
</dbReference>
<dbReference type="NCBIfam" id="NF006285">
    <property type="entry name" value="PRK08457.1"/>
    <property type="match status" value="1"/>
</dbReference>
<dbReference type="Pfam" id="PF13677">
    <property type="entry name" value="MotB_plug"/>
    <property type="match status" value="1"/>
</dbReference>
<comment type="similarity">
    <text evidence="2">Belongs to the MotB family.</text>
</comment>
<feature type="region of interest" description="Disordered" evidence="8">
    <location>
        <begin position="66"/>
        <end position="96"/>
    </location>
</feature>
<keyword evidence="6 7" id="KW-0472">Membrane</keyword>
<keyword evidence="5 9" id="KW-1133">Transmembrane helix</keyword>
<feature type="transmembrane region" description="Helical" evidence="9">
    <location>
        <begin position="23"/>
        <end position="42"/>
    </location>
</feature>
<dbReference type="AlphaFoldDB" id="A0A363CYD7"/>
<organism evidence="11 12">
    <name type="scientific">Arcobacter caeni</name>
    <dbReference type="NCBI Taxonomy" id="1912877"/>
    <lineage>
        <taxon>Bacteria</taxon>
        <taxon>Pseudomonadati</taxon>
        <taxon>Campylobacterota</taxon>
        <taxon>Epsilonproteobacteria</taxon>
        <taxon>Campylobacterales</taxon>
        <taxon>Arcobacteraceae</taxon>
        <taxon>Arcobacter</taxon>
    </lineage>
</organism>
<dbReference type="PROSITE" id="PS51123">
    <property type="entry name" value="OMPA_2"/>
    <property type="match status" value="1"/>
</dbReference>
<accession>A0A363CYD7</accession>
<feature type="region of interest" description="Disordered" evidence="8">
    <location>
        <begin position="239"/>
        <end position="262"/>
    </location>
</feature>
<comment type="subcellular location">
    <subcellularLocation>
        <location evidence="1">Cell membrane</location>
        <topology evidence="1">Single-pass membrane protein</topology>
    </subcellularLocation>
</comment>
<dbReference type="Pfam" id="PF00691">
    <property type="entry name" value="OmpA"/>
    <property type="match status" value="1"/>
</dbReference>
<dbReference type="RefSeq" id="WP_108559641.1">
    <property type="nucleotide sequence ID" value="NZ_MUXE01000011.1"/>
</dbReference>
<evidence type="ECO:0000313" key="11">
    <source>
        <dbReference type="EMBL" id="PUE64054.1"/>
    </source>
</evidence>
<evidence type="ECO:0000313" key="12">
    <source>
        <dbReference type="Proteomes" id="UP000251135"/>
    </source>
</evidence>
<evidence type="ECO:0000256" key="5">
    <source>
        <dbReference type="ARBA" id="ARBA00022989"/>
    </source>
</evidence>
<keyword evidence="3" id="KW-1003">Cell membrane</keyword>
<dbReference type="InterPro" id="IPR050330">
    <property type="entry name" value="Bact_OuterMem_StrucFunc"/>
</dbReference>
<dbReference type="PANTHER" id="PTHR30329">
    <property type="entry name" value="STATOR ELEMENT OF FLAGELLAR MOTOR COMPLEX"/>
    <property type="match status" value="1"/>
</dbReference>
<proteinExistence type="inferred from homology"/>
<comment type="caution">
    <text evidence="11">The sequence shown here is derived from an EMBL/GenBank/DDBJ whole genome shotgun (WGS) entry which is preliminary data.</text>
</comment>
<protein>
    <submittedName>
        <fullName evidence="11">Flagellar motor protein MotB</fullName>
    </submittedName>
</protein>
<dbReference type="GO" id="GO:0005886">
    <property type="term" value="C:plasma membrane"/>
    <property type="evidence" value="ECO:0007669"/>
    <property type="project" value="UniProtKB-SubCell"/>
</dbReference>
<gene>
    <name evidence="11" type="ORF">B0174_08415</name>
</gene>
<sequence length="262" mass="29381">MAKKCPKCECPAGEKWAVPFADFLSLLLALFIALYALASVNIEKQKALKEEFVKIYSFNTLSQTLAEPQEDEPASTIDKETDKDTPKKEQGKDTNFDKAMEELSELENKNTKDGNLAEVSDGVMMTLPANLLFESGKAEITGEYGSLFLSRIAKIISMMPADTEVNIKGFAEDQEITKNSKYQDALELSTARANNVLRELIRYKVSKDRLFSSGYGSKKVNPYQKQIGDKTNSNRKVEFEVKTTRSSENEPGIESIFEELKK</sequence>